<dbReference type="SUPFAM" id="SSF56801">
    <property type="entry name" value="Acetyl-CoA synthetase-like"/>
    <property type="match status" value="1"/>
</dbReference>
<proteinExistence type="predicted"/>
<sequence>NVPYYRKIFNQCSFRPESIKDVLEIEKLPLLCKDDIKKNYYDFIDETANPDDLVYMASGGSTGNPLKVLMTKEFRSLNHASTHFYLNVAGFELGASQSIRLHGNTMPSEVLEKNEFWFEEGNRLTMSVYHVTLENCAAYVDAINSFSPVYIHAFPSALSLLVEYMCSLKLSFNPSIVAVFCDSETLYDWQRENISKVTKAKIFNTYGHTEGATIAITYPNSTKLDSIGAIGLVELIGEEGKTLSEKESLGEIVVTGFNNPVFPLIRYRTYDIATLSLPVDTGRPFVQFESINGRVQDYVVTKQ</sequence>
<feature type="non-terminal residue" evidence="2">
    <location>
        <position position="1"/>
    </location>
</feature>
<name>A0A382TAE2_9ZZZZ</name>
<organism evidence="2">
    <name type="scientific">marine metagenome</name>
    <dbReference type="NCBI Taxonomy" id="408172"/>
    <lineage>
        <taxon>unclassified sequences</taxon>
        <taxon>metagenomes</taxon>
        <taxon>ecological metagenomes</taxon>
    </lineage>
</organism>
<dbReference type="Pfam" id="PF00501">
    <property type="entry name" value="AMP-binding"/>
    <property type="match status" value="1"/>
</dbReference>
<dbReference type="PANTHER" id="PTHR36932:SF1">
    <property type="entry name" value="CAPSULAR POLYSACCHARIDE BIOSYNTHESIS PROTEIN"/>
    <property type="match status" value="1"/>
</dbReference>
<dbReference type="EMBL" id="UINC01135131">
    <property type="protein sequence ID" value="SVD19099.1"/>
    <property type="molecule type" value="Genomic_DNA"/>
</dbReference>
<accession>A0A382TAE2</accession>
<protein>
    <recommendedName>
        <fullName evidence="1">AMP-dependent synthetase/ligase domain-containing protein</fullName>
    </recommendedName>
</protein>
<feature type="domain" description="AMP-dependent synthetase/ligase" evidence="1">
    <location>
        <begin position="43"/>
        <end position="256"/>
    </location>
</feature>
<reference evidence="2" key="1">
    <citation type="submission" date="2018-05" db="EMBL/GenBank/DDBJ databases">
        <authorList>
            <person name="Lanie J.A."/>
            <person name="Ng W.-L."/>
            <person name="Kazmierczak K.M."/>
            <person name="Andrzejewski T.M."/>
            <person name="Davidsen T.M."/>
            <person name="Wayne K.J."/>
            <person name="Tettelin H."/>
            <person name="Glass J.I."/>
            <person name="Rusch D."/>
            <person name="Podicherti R."/>
            <person name="Tsui H.-C.T."/>
            <person name="Winkler M.E."/>
        </authorList>
    </citation>
    <scope>NUCLEOTIDE SEQUENCE</scope>
</reference>
<dbReference type="InterPro" id="IPR042099">
    <property type="entry name" value="ANL_N_sf"/>
</dbReference>
<dbReference type="PANTHER" id="PTHR36932">
    <property type="entry name" value="CAPSULAR POLYSACCHARIDE BIOSYNTHESIS PROTEIN"/>
    <property type="match status" value="1"/>
</dbReference>
<evidence type="ECO:0000259" key="1">
    <source>
        <dbReference type="Pfam" id="PF00501"/>
    </source>
</evidence>
<feature type="non-terminal residue" evidence="2">
    <location>
        <position position="303"/>
    </location>
</feature>
<dbReference type="AlphaFoldDB" id="A0A382TAE2"/>
<gene>
    <name evidence="2" type="ORF">METZ01_LOCUS371953</name>
</gene>
<dbReference type="Gene3D" id="3.40.50.12780">
    <property type="entry name" value="N-terminal domain of ligase-like"/>
    <property type="match status" value="1"/>
</dbReference>
<dbReference type="InterPro" id="IPR000873">
    <property type="entry name" value="AMP-dep_synth/lig_dom"/>
</dbReference>
<evidence type="ECO:0000313" key="2">
    <source>
        <dbReference type="EMBL" id="SVD19099.1"/>
    </source>
</evidence>
<dbReference type="InterPro" id="IPR053158">
    <property type="entry name" value="CapK_Type1_Caps_Biosynth"/>
</dbReference>